<comment type="caution">
    <text evidence="2">The sequence shown here is derived from an EMBL/GenBank/DDBJ whole genome shotgun (WGS) entry which is preliminary data.</text>
</comment>
<feature type="region of interest" description="Disordered" evidence="1">
    <location>
        <begin position="133"/>
        <end position="215"/>
    </location>
</feature>
<dbReference type="STRING" id="69332.A0A388LPI0"/>
<evidence type="ECO:0000313" key="3">
    <source>
        <dbReference type="Proteomes" id="UP000265515"/>
    </source>
</evidence>
<dbReference type="SUPFAM" id="SSF53474">
    <property type="entry name" value="alpha/beta-Hydrolases"/>
    <property type="match status" value="1"/>
</dbReference>
<dbReference type="OrthoDB" id="44277at2759"/>
<dbReference type="AlphaFoldDB" id="A0A388LPI0"/>
<dbReference type="GO" id="GO:0016020">
    <property type="term" value="C:membrane"/>
    <property type="evidence" value="ECO:0007669"/>
    <property type="project" value="TreeGrafter"/>
</dbReference>
<dbReference type="Proteomes" id="UP000265515">
    <property type="component" value="Unassembled WGS sequence"/>
</dbReference>
<evidence type="ECO:0000313" key="2">
    <source>
        <dbReference type="EMBL" id="GBG84135.1"/>
    </source>
</evidence>
<gene>
    <name evidence="2" type="ORF">CBR_g38109</name>
</gene>
<feature type="region of interest" description="Disordered" evidence="1">
    <location>
        <begin position="380"/>
        <end position="438"/>
    </location>
</feature>
<dbReference type="InterPro" id="IPR029058">
    <property type="entry name" value="AB_hydrolase_fold"/>
</dbReference>
<evidence type="ECO:0000256" key="1">
    <source>
        <dbReference type="SAM" id="MobiDB-lite"/>
    </source>
</evidence>
<organism evidence="2 3">
    <name type="scientific">Chara braunii</name>
    <name type="common">Braun's stonewort</name>
    <dbReference type="NCBI Taxonomy" id="69332"/>
    <lineage>
        <taxon>Eukaryota</taxon>
        <taxon>Viridiplantae</taxon>
        <taxon>Streptophyta</taxon>
        <taxon>Charophyceae</taxon>
        <taxon>Charales</taxon>
        <taxon>Characeae</taxon>
        <taxon>Chara</taxon>
    </lineage>
</organism>
<proteinExistence type="predicted"/>
<keyword evidence="3" id="KW-1185">Reference proteome</keyword>
<protein>
    <submittedName>
        <fullName evidence="2">Uncharacterized protein</fullName>
    </submittedName>
</protein>
<accession>A0A388LPI0</accession>
<dbReference type="PANTHER" id="PTHR22753:SF14">
    <property type="entry name" value="MONOACYLGLYCEROL_DIACYLGLYCEROL O-ACYLTRANSFERASE"/>
    <property type="match status" value="1"/>
</dbReference>
<dbReference type="Gramene" id="GBG84135">
    <property type="protein sequence ID" value="GBG84135"/>
    <property type="gene ID" value="CBR_g38109"/>
</dbReference>
<feature type="compositionally biased region" description="Acidic residues" evidence="1">
    <location>
        <begin position="170"/>
        <end position="180"/>
    </location>
</feature>
<sequence length="615" mass="65424">MAVAAGASGIGQIQRQALGLGLKWTEAVDDGKGNLRSRHHQTDLQIPSCSGSCAWEARTVSHYSFVRLTGPGGVQEHKPPSLSCPASSFRLRRWPSSSSLKRGTRRVAAVTSTIIAPVWRRGGKQVGRIAPCRAASMSGSSSAQEDQAKEEQQGMGVVDGRNFSSPLSDYNEEGKEEDQGMEPADGTNLSAVGQASIASPASSPPPPPPPAAAIISPVLSIPSDTESDTKSDTESDSDSDKSFVAAAAAALDDVSAFMDNVADVDVDNVSAFMDNVAAVLDNVAVADVDNIAAVVDNVAAFMNNVAAVVDNDAPGLDNDMDSSSSVVREPTNGSYVQLAVDLVGKSDDDSVERIAAMRESSTAEEADVSQPVRTSVDAMTAAHSDTDTDTDTDRASTAAASVGKRSSDFQQPTAAASGRNERDASSSSGASAGRRAKRRRNISDYMRIVSDYLKYEKGPPRWLAPIDAEPQRADAPLMLFLPGIEGTGFSLLLQHESLKRYFELWCLSIPPSDRTPFGELVDLVRTTVETEHKLNPGRAIYLLGESFGGSLALAAASELQDVYLHLILINPGDPLRLATAGFEGSLQLWDRIWNIRDRLVQMLPELGVRVKLLLL</sequence>
<dbReference type="PANTHER" id="PTHR22753">
    <property type="entry name" value="TRANSMEMBRANE PROTEIN 68"/>
    <property type="match status" value="1"/>
</dbReference>
<dbReference type="EMBL" id="BFEA01000465">
    <property type="protein sequence ID" value="GBG84135.1"/>
    <property type="molecule type" value="Genomic_DNA"/>
</dbReference>
<feature type="compositionally biased region" description="Pro residues" evidence="1">
    <location>
        <begin position="202"/>
        <end position="211"/>
    </location>
</feature>
<dbReference type="Gene3D" id="3.40.50.1820">
    <property type="entry name" value="alpha/beta hydrolase"/>
    <property type="match status" value="1"/>
</dbReference>
<reference evidence="2 3" key="1">
    <citation type="journal article" date="2018" name="Cell">
        <title>The Chara Genome: Secondary Complexity and Implications for Plant Terrestrialization.</title>
        <authorList>
            <person name="Nishiyama T."/>
            <person name="Sakayama H."/>
            <person name="Vries J.D."/>
            <person name="Buschmann H."/>
            <person name="Saint-Marcoux D."/>
            <person name="Ullrich K.K."/>
            <person name="Haas F.B."/>
            <person name="Vanderstraeten L."/>
            <person name="Becker D."/>
            <person name="Lang D."/>
            <person name="Vosolsobe S."/>
            <person name="Rombauts S."/>
            <person name="Wilhelmsson P.K.I."/>
            <person name="Janitza P."/>
            <person name="Kern R."/>
            <person name="Heyl A."/>
            <person name="Rumpler F."/>
            <person name="Villalobos L.I.A.C."/>
            <person name="Clay J.M."/>
            <person name="Skokan R."/>
            <person name="Toyoda A."/>
            <person name="Suzuki Y."/>
            <person name="Kagoshima H."/>
            <person name="Schijlen E."/>
            <person name="Tajeshwar N."/>
            <person name="Catarino B."/>
            <person name="Hetherington A.J."/>
            <person name="Saltykova A."/>
            <person name="Bonnot C."/>
            <person name="Breuninger H."/>
            <person name="Symeonidi A."/>
            <person name="Radhakrishnan G.V."/>
            <person name="Van Nieuwerburgh F."/>
            <person name="Deforce D."/>
            <person name="Chang C."/>
            <person name="Karol K.G."/>
            <person name="Hedrich R."/>
            <person name="Ulvskov P."/>
            <person name="Glockner G."/>
            <person name="Delwiche C.F."/>
            <person name="Petrasek J."/>
            <person name="Van de Peer Y."/>
            <person name="Friml J."/>
            <person name="Beilby M."/>
            <person name="Dolan L."/>
            <person name="Kohara Y."/>
            <person name="Sugano S."/>
            <person name="Fujiyama A."/>
            <person name="Delaux P.-M."/>
            <person name="Quint M."/>
            <person name="TheiBen G."/>
            <person name="Hagemann M."/>
            <person name="Harholt J."/>
            <person name="Dunand C."/>
            <person name="Zachgo S."/>
            <person name="Langdale J."/>
            <person name="Maumus F."/>
            <person name="Straeten D.V.D."/>
            <person name="Gould S.B."/>
            <person name="Rensing S.A."/>
        </authorList>
    </citation>
    <scope>NUCLEOTIDE SEQUENCE [LARGE SCALE GENOMIC DNA]</scope>
    <source>
        <strain evidence="2 3">S276</strain>
    </source>
</reference>
<name>A0A388LPI0_CHABU</name>